<dbReference type="SUPFAM" id="SSF53850">
    <property type="entry name" value="Periplasmic binding protein-like II"/>
    <property type="match status" value="1"/>
</dbReference>
<dbReference type="AlphaFoldDB" id="K6E5K7"/>
<dbReference type="Gene3D" id="3.40.190.10">
    <property type="entry name" value="Periplasmic binding protein-like II"/>
    <property type="match status" value="2"/>
</dbReference>
<dbReference type="InterPro" id="IPR052738">
    <property type="entry name" value="ABC-Tungstate_binding"/>
</dbReference>
<dbReference type="PATRIC" id="fig|1131731.3.peg.895"/>
<dbReference type="RefSeq" id="WP_003330046.1">
    <property type="nucleotide sequence ID" value="NZ_AJLR01000039.1"/>
</dbReference>
<proteinExistence type="predicted"/>
<evidence type="ECO:0000313" key="2">
    <source>
        <dbReference type="EMBL" id="EKN68531.1"/>
    </source>
</evidence>
<dbReference type="Pfam" id="PF12849">
    <property type="entry name" value="PBP_like_2"/>
    <property type="match status" value="1"/>
</dbReference>
<dbReference type="PANTHER" id="PTHR37945:SF1">
    <property type="entry name" value="EXTRACELLULAR TUNGSTATE BINDING PROTEIN"/>
    <property type="match status" value="1"/>
</dbReference>
<dbReference type="GeneID" id="89469129"/>
<evidence type="ECO:0000313" key="3">
    <source>
        <dbReference type="Proteomes" id="UP000006315"/>
    </source>
</evidence>
<dbReference type="PANTHER" id="PTHR37945">
    <property type="entry name" value="EXTRACELLULAR TUNGSTATE BINDING PROTEIN"/>
    <property type="match status" value="1"/>
</dbReference>
<reference evidence="2 3" key="1">
    <citation type="journal article" date="2012" name="Front. Microbiol.">
        <title>Redundancy and modularity in membrane-associated dissimilatory nitrate reduction in Bacillus.</title>
        <authorList>
            <person name="Heylen K."/>
            <person name="Keltjens J."/>
        </authorList>
    </citation>
    <scope>NUCLEOTIDE SEQUENCE [LARGE SCALE GENOMIC DNA]</scope>
    <source>
        <strain evidence="2 3">LMG 9581</strain>
    </source>
</reference>
<protein>
    <submittedName>
        <fullName evidence="2">ABC transporter substrate-binding protein</fullName>
    </submittedName>
</protein>
<dbReference type="Proteomes" id="UP000006315">
    <property type="component" value="Unassembled WGS sequence"/>
</dbReference>
<dbReference type="EMBL" id="AJLR01000039">
    <property type="protein sequence ID" value="EKN68531.1"/>
    <property type="molecule type" value="Genomic_DNA"/>
</dbReference>
<keyword evidence="3" id="KW-1185">Reference proteome</keyword>
<dbReference type="InterPro" id="IPR024370">
    <property type="entry name" value="PBP_domain"/>
</dbReference>
<gene>
    <name evidence="2" type="ORF">BAZO_04305</name>
</gene>
<name>K6E5K7_SCHAZ</name>
<accession>K6E5K7</accession>
<dbReference type="PROSITE" id="PS51257">
    <property type="entry name" value="PROKAR_LIPOPROTEIN"/>
    <property type="match status" value="1"/>
</dbReference>
<organism evidence="2 3">
    <name type="scientific">Schinkia azotoformans LMG 9581</name>
    <dbReference type="NCBI Taxonomy" id="1131731"/>
    <lineage>
        <taxon>Bacteria</taxon>
        <taxon>Bacillati</taxon>
        <taxon>Bacillota</taxon>
        <taxon>Bacilli</taxon>
        <taxon>Bacillales</taxon>
        <taxon>Bacillaceae</taxon>
        <taxon>Calidifontibacillus/Schinkia group</taxon>
        <taxon>Schinkia</taxon>
    </lineage>
</organism>
<feature type="domain" description="PBP" evidence="1">
    <location>
        <begin position="44"/>
        <end position="274"/>
    </location>
</feature>
<evidence type="ECO:0000259" key="1">
    <source>
        <dbReference type="Pfam" id="PF12849"/>
    </source>
</evidence>
<sequence length="299" mass="32561">MKNSLIHINKLFLLVVMAAILVVFSGCSGNQEKPATEQAGEQQATENTNVKKDFVLATTTSTQDSGLLDVLVPMFEEQTGFMVKTIAVGTGKALEMGQNGEADVLLVHAPESEQPLVDSGVVTNYQLVMHNDFIVVGPKEDPAGIKGLTSTVEAFKKIAEDNSLFVSRGDDSGTHKKELGLWKNAEIEPSGKWYQETGQGMGATLKVASEKDGYSLTDRATYLALKHELNLDIILEGEESLLNIYHVMQVNPEKFENINGDAAKAFVDFMVAPETQKVIGEFGVEEFGEPLFFPDANTK</sequence>
<comment type="caution">
    <text evidence="2">The sequence shown here is derived from an EMBL/GenBank/DDBJ whole genome shotgun (WGS) entry which is preliminary data.</text>
</comment>
<dbReference type="STRING" id="1131731.BAZO_04305"/>